<keyword evidence="8" id="KW-0221">Differentiation</keyword>
<dbReference type="Proteomes" id="UP001186944">
    <property type="component" value="Unassembled WGS sequence"/>
</dbReference>
<feature type="domain" description="SAM" evidence="15">
    <location>
        <begin position="227"/>
        <end position="290"/>
    </location>
</feature>
<dbReference type="PROSITE" id="PS50297">
    <property type="entry name" value="ANK_REP_REGION"/>
    <property type="match status" value="3"/>
</dbReference>
<dbReference type="SMART" id="SM00248">
    <property type="entry name" value="ANK"/>
    <property type="match status" value="4"/>
</dbReference>
<feature type="repeat" description="ANK" evidence="14">
    <location>
        <begin position="91"/>
        <end position="123"/>
    </location>
</feature>
<dbReference type="SMART" id="SM00454">
    <property type="entry name" value="SAM"/>
    <property type="match status" value="1"/>
</dbReference>
<keyword evidence="4" id="KW-0217">Developmental protein</keyword>
<evidence type="ECO:0000313" key="17">
    <source>
        <dbReference type="Proteomes" id="UP001186944"/>
    </source>
</evidence>
<evidence type="ECO:0000256" key="11">
    <source>
        <dbReference type="ARBA" id="ARBA00023158"/>
    </source>
</evidence>
<keyword evidence="11" id="KW-0943">RNA-mediated gene silencing</keyword>
<dbReference type="SUPFAM" id="SSF47769">
    <property type="entry name" value="SAM/Pointed domain"/>
    <property type="match status" value="1"/>
</dbReference>
<dbReference type="Pfam" id="PF00536">
    <property type="entry name" value="SAM_1"/>
    <property type="match status" value="1"/>
</dbReference>
<evidence type="ECO:0000256" key="9">
    <source>
        <dbReference type="ARBA" id="ARBA00022871"/>
    </source>
</evidence>
<dbReference type="InterPro" id="IPR002110">
    <property type="entry name" value="Ankyrin_rpt"/>
</dbReference>
<dbReference type="Gene3D" id="1.25.40.20">
    <property type="entry name" value="Ankyrin repeat-containing domain"/>
    <property type="match status" value="3"/>
</dbReference>
<dbReference type="AlphaFoldDB" id="A0AA89C9R0"/>
<dbReference type="InterPro" id="IPR042650">
    <property type="entry name" value="Asz1_SAM"/>
</dbReference>
<evidence type="ECO:0000256" key="2">
    <source>
        <dbReference type="ARBA" id="ARBA00011479"/>
    </source>
</evidence>
<dbReference type="PANTHER" id="PTHR24157">
    <property type="entry name" value="ANKYRIN REPEAT, SAM AND BASIC LEUCINE ZIPPER DOMAIN-CONTAINING PROTEIN 1"/>
    <property type="match status" value="1"/>
</dbReference>
<evidence type="ECO:0000256" key="7">
    <source>
        <dbReference type="ARBA" id="ARBA00022737"/>
    </source>
</evidence>
<dbReference type="Gene3D" id="1.10.150.50">
    <property type="entry name" value="Transcription Factor, Ets-1"/>
    <property type="match status" value="1"/>
</dbReference>
<dbReference type="EMBL" id="VSWD01000005">
    <property type="protein sequence ID" value="KAK3101327.1"/>
    <property type="molecule type" value="Genomic_DNA"/>
</dbReference>
<keyword evidence="10 14" id="KW-0040">ANK repeat</keyword>
<evidence type="ECO:0000256" key="8">
    <source>
        <dbReference type="ARBA" id="ARBA00022782"/>
    </source>
</evidence>
<reference evidence="16" key="1">
    <citation type="submission" date="2019-08" db="EMBL/GenBank/DDBJ databases">
        <title>The improved chromosome-level genome for the pearl oyster Pinctada fucata martensii using PacBio sequencing and Hi-C.</title>
        <authorList>
            <person name="Zheng Z."/>
        </authorList>
    </citation>
    <scope>NUCLEOTIDE SEQUENCE</scope>
    <source>
        <strain evidence="16">ZZ-2019</strain>
        <tissue evidence="16">Adductor muscle</tissue>
    </source>
</reference>
<dbReference type="GO" id="GO:0007283">
    <property type="term" value="P:spermatogenesis"/>
    <property type="evidence" value="ECO:0007669"/>
    <property type="project" value="UniProtKB-KW"/>
</dbReference>
<feature type="repeat" description="ANK" evidence="14">
    <location>
        <begin position="124"/>
        <end position="156"/>
    </location>
</feature>
<evidence type="ECO:0000256" key="14">
    <source>
        <dbReference type="PROSITE-ProRule" id="PRU00023"/>
    </source>
</evidence>
<evidence type="ECO:0000256" key="12">
    <source>
        <dbReference type="ARBA" id="ARBA00023254"/>
    </source>
</evidence>
<sequence length="440" mass="48972">MEGVKRFIDEGFSPDTVLKCEWTPIMYAANNASPKITEYLIQKGANVNSHKDMYSVLMAACGSTAAREDDVYKCVKLLIDNGANVNGHDRYHMSPLIYAAREGRASVVEVLLDAGAAINKQDSRGWTALSWASSKNHVKVVKLLVERKADIHKKHCDGQSVMDIAVTGDFQEIMALLGGKPFTQMCPAGDRNLLPSVQQHTTNNNKEIFTDTYSNNEDPTDSQSSVMKYGELELFLSGLDLGHFIGLFQQHQIDFATLLRSSDDDLCKMGIQQLGVRKKILDGIHGVHKKDWERSSLPSMDNGKKLSCADAVAIMSNISKHTKYISSTLTYICGQMSASSEMIKPQDGITVKDLQTHTRSTISHVELLQKEVCQLDATISKLLSSQNLDPPDIVNKRKTKRTRLNYKRLLTVTVMSSAICIVIYKRQDIQKVLTSIFHVT</sequence>
<keyword evidence="5" id="KW-0963">Cytoplasm</keyword>
<evidence type="ECO:0000256" key="1">
    <source>
        <dbReference type="ARBA" id="ARBA00004496"/>
    </source>
</evidence>
<evidence type="ECO:0000256" key="13">
    <source>
        <dbReference type="ARBA" id="ARBA00030354"/>
    </source>
</evidence>
<name>A0AA89C9R0_PINIB</name>
<organism evidence="16 17">
    <name type="scientific">Pinctada imbricata</name>
    <name type="common">Atlantic pearl-oyster</name>
    <name type="synonym">Pinctada martensii</name>
    <dbReference type="NCBI Taxonomy" id="66713"/>
    <lineage>
        <taxon>Eukaryota</taxon>
        <taxon>Metazoa</taxon>
        <taxon>Spiralia</taxon>
        <taxon>Lophotrochozoa</taxon>
        <taxon>Mollusca</taxon>
        <taxon>Bivalvia</taxon>
        <taxon>Autobranchia</taxon>
        <taxon>Pteriomorphia</taxon>
        <taxon>Pterioida</taxon>
        <taxon>Pterioidea</taxon>
        <taxon>Pteriidae</taxon>
        <taxon>Pinctada</taxon>
    </lineage>
</organism>
<dbReference type="SUPFAM" id="SSF48403">
    <property type="entry name" value="Ankyrin repeat"/>
    <property type="match status" value="1"/>
</dbReference>
<dbReference type="GO" id="GO:0031047">
    <property type="term" value="P:regulatory ncRNA-mediated gene silencing"/>
    <property type="evidence" value="ECO:0007669"/>
    <property type="project" value="UniProtKB-KW"/>
</dbReference>
<dbReference type="GO" id="GO:0030154">
    <property type="term" value="P:cell differentiation"/>
    <property type="evidence" value="ECO:0007669"/>
    <property type="project" value="UniProtKB-KW"/>
</dbReference>
<dbReference type="InterPro" id="IPR001660">
    <property type="entry name" value="SAM"/>
</dbReference>
<dbReference type="Pfam" id="PF00023">
    <property type="entry name" value="Ank"/>
    <property type="match status" value="1"/>
</dbReference>
<accession>A0AA89C9R0</accession>
<proteinExistence type="predicted"/>
<dbReference type="PROSITE" id="PS50088">
    <property type="entry name" value="ANK_REPEAT"/>
    <property type="match status" value="3"/>
</dbReference>
<dbReference type="PANTHER" id="PTHR24157:SF3">
    <property type="entry name" value="ANKYRIN REPEAT, SAM AND BASIC LEUCINE ZIPPER DOMAIN-CONTAINING PROTEIN 1"/>
    <property type="match status" value="1"/>
</dbReference>
<dbReference type="InterPro" id="IPR013761">
    <property type="entry name" value="SAM/pointed_sf"/>
</dbReference>
<evidence type="ECO:0000259" key="15">
    <source>
        <dbReference type="PROSITE" id="PS50105"/>
    </source>
</evidence>
<keyword evidence="12" id="KW-0469">Meiosis</keyword>
<evidence type="ECO:0000313" key="16">
    <source>
        <dbReference type="EMBL" id="KAK3101327.1"/>
    </source>
</evidence>
<comment type="caution">
    <text evidence="16">The sequence shown here is derived from an EMBL/GenBank/DDBJ whole genome shotgun (WGS) entry which is preliminary data.</text>
</comment>
<gene>
    <name evidence="16" type="ORF">FSP39_002709</name>
</gene>
<evidence type="ECO:0000256" key="5">
    <source>
        <dbReference type="ARBA" id="ARBA00022490"/>
    </source>
</evidence>
<evidence type="ECO:0000256" key="6">
    <source>
        <dbReference type="ARBA" id="ARBA00022553"/>
    </source>
</evidence>
<dbReference type="InterPro" id="IPR036770">
    <property type="entry name" value="Ankyrin_rpt-contain_sf"/>
</dbReference>
<keyword evidence="6" id="KW-0597">Phosphoprotein</keyword>
<evidence type="ECO:0000256" key="3">
    <source>
        <dbReference type="ARBA" id="ARBA00020117"/>
    </source>
</evidence>
<protein>
    <recommendedName>
        <fullName evidence="3">Ankyrin repeat, SAM and basic leucine zipper domain-containing protein 1</fullName>
    </recommendedName>
    <alternativeName>
        <fullName evidence="13">Germ cell-specific ankyrin, SAM and basic leucine zipper domain-containing protein</fullName>
    </alternativeName>
</protein>
<evidence type="ECO:0000256" key="10">
    <source>
        <dbReference type="ARBA" id="ARBA00023043"/>
    </source>
</evidence>
<dbReference type="Pfam" id="PF12796">
    <property type="entry name" value="Ank_2"/>
    <property type="match status" value="2"/>
</dbReference>
<dbReference type="PROSITE" id="PS50105">
    <property type="entry name" value="SAM_DOMAIN"/>
    <property type="match status" value="1"/>
</dbReference>
<evidence type="ECO:0000256" key="4">
    <source>
        <dbReference type="ARBA" id="ARBA00022473"/>
    </source>
</evidence>
<comment type="subcellular location">
    <subcellularLocation>
        <location evidence="1">Cytoplasm</location>
    </subcellularLocation>
</comment>
<feature type="repeat" description="ANK" evidence="14">
    <location>
        <begin position="23"/>
        <end position="52"/>
    </location>
</feature>
<keyword evidence="9" id="KW-0744">Spermatogenesis</keyword>
<dbReference type="CDD" id="cd09521">
    <property type="entry name" value="SAM_ASZ1"/>
    <property type="match status" value="1"/>
</dbReference>
<keyword evidence="7" id="KW-0677">Repeat</keyword>
<dbReference type="GO" id="GO:0071546">
    <property type="term" value="C:pi-body"/>
    <property type="evidence" value="ECO:0007669"/>
    <property type="project" value="TreeGrafter"/>
</dbReference>
<comment type="subunit">
    <text evidence="2">Interacts with DDX4, PIWIL1, RANBP9 and TDRD1.</text>
</comment>
<keyword evidence="17" id="KW-1185">Reference proteome</keyword>
<dbReference type="GO" id="GO:0051321">
    <property type="term" value="P:meiotic cell cycle"/>
    <property type="evidence" value="ECO:0007669"/>
    <property type="project" value="UniProtKB-KW"/>
</dbReference>